<sequence>MSRFANGLNICVVVLAAGLSRRMGYPKQLLLSSNGMPLVRCVAETALASVADTVFVVVPPKGSGVEAALEGLPVRTLENPLAHEGLSTSLHVAVREMVRVNADAIVILLGDQPGISLDSIDGVIDAFVRHGKRFVQVKYRDGYGHPVLFSRALFPELMNCKGDEGGRQVVARHREERFAVPMETVSPPDIDTPEDYQRFLNACSRA</sequence>
<dbReference type="PANTHER" id="PTHR43777:SF1">
    <property type="entry name" value="MOLYBDENUM COFACTOR CYTIDYLYLTRANSFERASE"/>
    <property type="match status" value="1"/>
</dbReference>
<dbReference type="InterPro" id="IPR029044">
    <property type="entry name" value="Nucleotide-diphossugar_trans"/>
</dbReference>
<evidence type="ECO:0000313" key="1">
    <source>
        <dbReference type="EMBL" id="UNO49118.1"/>
    </source>
</evidence>
<dbReference type="RefSeq" id="WP_021294916.1">
    <property type="nucleotide sequence ID" value="NZ_AURB01000024.1"/>
</dbReference>
<proteinExistence type="predicted"/>
<dbReference type="KEGG" id="aaco:K1I37_00685"/>
<dbReference type="PANTHER" id="PTHR43777">
    <property type="entry name" value="MOLYBDENUM COFACTOR CYTIDYLYLTRANSFERASE"/>
    <property type="match status" value="1"/>
</dbReference>
<name>T0DTW3_ALIAG</name>
<dbReference type="Pfam" id="PF12804">
    <property type="entry name" value="NTP_transf_3"/>
    <property type="match status" value="1"/>
</dbReference>
<dbReference type="Gene3D" id="3.90.550.10">
    <property type="entry name" value="Spore Coat Polysaccharide Biosynthesis Protein SpsA, Chain A"/>
    <property type="match status" value="1"/>
</dbReference>
<dbReference type="EMBL" id="CP080467">
    <property type="protein sequence ID" value="UNO49118.1"/>
    <property type="molecule type" value="Genomic_DNA"/>
</dbReference>
<dbReference type="GO" id="GO:0016779">
    <property type="term" value="F:nucleotidyltransferase activity"/>
    <property type="evidence" value="ECO:0007669"/>
    <property type="project" value="UniProtKB-ARBA"/>
</dbReference>
<keyword evidence="2" id="KW-1185">Reference proteome</keyword>
<evidence type="ECO:0000313" key="2">
    <source>
        <dbReference type="Proteomes" id="UP000829401"/>
    </source>
</evidence>
<organism evidence="1 2">
    <name type="scientific">Alicyclobacillus acidoterrestris (strain ATCC 49025 / DSM 3922 / CIP 106132 / NCIMB 13137 / GD3B)</name>
    <dbReference type="NCBI Taxonomy" id="1356854"/>
    <lineage>
        <taxon>Bacteria</taxon>
        <taxon>Bacillati</taxon>
        <taxon>Bacillota</taxon>
        <taxon>Bacilli</taxon>
        <taxon>Bacillales</taxon>
        <taxon>Alicyclobacillaceae</taxon>
        <taxon>Alicyclobacillus</taxon>
    </lineage>
</organism>
<gene>
    <name evidence="1" type="ORF">K1I37_00685</name>
</gene>
<reference evidence="2" key="1">
    <citation type="journal article" date="2022" name="G3 (Bethesda)">
        <title>Unveiling the complete genome sequence of Alicyclobacillus acidoterrestris DSM 3922T, a taint-producing strain.</title>
        <authorList>
            <person name="Leonardo I.C."/>
            <person name="Barreto Crespo M.T."/>
            <person name="Gaspar F.B."/>
        </authorList>
    </citation>
    <scope>NUCLEOTIDE SEQUENCE [LARGE SCALE GENOMIC DNA]</scope>
    <source>
        <strain evidence="2">DSM 3922</strain>
    </source>
</reference>
<dbReference type="Proteomes" id="UP000829401">
    <property type="component" value="Chromosome"/>
</dbReference>
<dbReference type="OrthoDB" id="285216at2"/>
<accession>T0DTW3</accession>
<dbReference type="STRING" id="1356854.N007_02050"/>
<dbReference type="AlphaFoldDB" id="T0DTW3"/>
<accession>A0A9E7CW55</accession>
<dbReference type="eggNOG" id="COG2068">
    <property type="taxonomic scope" value="Bacteria"/>
</dbReference>
<dbReference type="InterPro" id="IPR025877">
    <property type="entry name" value="MobA-like_NTP_Trfase"/>
</dbReference>
<dbReference type="CDD" id="cd04182">
    <property type="entry name" value="GT_2_like_f"/>
    <property type="match status" value="1"/>
</dbReference>
<dbReference type="SUPFAM" id="SSF53448">
    <property type="entry name" value="Nucleotide-diphospho-sugar transferases"/>
    <property type="match status" value="1"/>
</dbReference>
<protein>
    <submittedName>
        <fullName evidence="1">Nucleotidyltransferase family protein</fullName>
    </submittedName>
</protein>